<proteinExistence type="predicted"/>
<organism evidence="1 2">
    <name type="scientific">Rubripirellula reticaptiva</name>
    <dbReference type="NCBI Taxonomy" id="2528013"/>
    <lineage>
        <taxon>Bacteria</taxon>
        <taxon>Pseudomonadati</taxon>
        <taxon>Planctomycetota</taxon>
        <taxon>Planctomycetia</taxon>
        <taxon>Pirellulales</taxon>
        <taxon>Pirellulaceae</taxon>
        <taxon>Rubripirellula</taxon>
    </lineage>
</organism>
<dbReference type="AlphaFoldDB" id="A0A5C6EC80"/>
<reference evidence="1 2" key="1">
    <citation type="submission" date="2019-02" db="EMBL/GenBank/DDBJ databases">
        <title>Deep-cultivation of Planctomycetes and their phenomic and genomic characterization uncovers novel biology.</title>
        <authorList>
            <person name="Wiegand S."/>
            <person name="Jogler M."/>
            <person name="Boedeker C."/>
            <person name="Pinto D."/>
            <person name="Vollmers J."/>
            <person name="Rivas-Marin E."/>
            <person name="Kohn T."/>
            <person name="Peeters S.H."/>
            <person name="Heuer A."/>
            <person name="Rast P."/>
            <person name="Oberbeckmann S."/>
            <person name="Bunk B."/>
            <person name="Jeske O."/>
            <person name="Meyerdierks A."/>
            <person name="Storesund J.E."/>
            <person name="Kallscheuer N."/>
            <person name="Luecker S."/>
            <person name="Lage O.M."/>
            <person name="Pohl T."/>
            <person name="Merkel B.J."/>
            <person name="Hornburger P."/>
            <person name="Mueller R.-W."/>
            <person name="Bruemmer F."/>
            <person name="Labrenz M."/>
            <person name="Spormann A.M."/>
            <person name="Op Den Camp H."/>
            <person name="Overmann J."/>
            <person name="Amann R."/>
            <person name="Jetten M.S.M."/>
            <person name="Mascher T."/>
            <person name="Medema M.H."/>
            <person name="Devos D.P."/>
            <person name="Kaster A.-K."/>
            <person name="Ovreas L."/>
            <person name="Rohde M."/>
            <person name="Galperin M.Y."/>
            <person name="Jogler C."/>
        </authorList>
    </citation>
    <scope>NUCLEOTIDE SEQUENCE [LARGE SCALE GENOMIC DNA]</scope>
    <source>
        <strain evidence="1 2">Poly59</strain>
    </source>
</reference>
<evidence type="ECO:0000313" key="2">
    <source>
        <dbReference type="Proteomes" id="UP000317977"/>
    </source>
</evidence>
<name>A0A5C6EC80_9BACT</name>
<protein>
    <recommendedName>
        <fullName evidence="3">PIN domain-containing protein</fullName>
    </recommendedName>
</protein>
<gene>
    <name evidence="1" type="ORF">Poly59_54710</name>
</gene>
<accession>A0A5C6EC80</accession>
<evidence type="ECO:0000313" key="1">
    <source>
        <dbReference type="EMBL" id="TWU46498.1"/>
    </source>
</evidence>
<dbReference type="EMBL" id="SJPX01000006">
    <property type="protein sequence ID" value="TWU46498.1"/>
    <property type="molecule type" value="Genomic_DNA"/>
</dbReference>
<keyword evidence="2" id="KW-1185">Reference proteome</keyword>
<sequence>MSWPPGNQILIDTNVFKHLCDKNAKYNPDGNVDNLLSRLLTSGCRLIVDDQNLFREEFERIVAPQFEREFETEREVYLLRYWADIGNQDEQEIKKNQDLIKAIRRVIIENERTDIAYVYLAFTHGRVLVSNDGNHIVLGPPAKQPRDGDRRTRLRKYAKRHMKKGCAVLFSYEANACLEPI</sequence>
<dbReference type="Proteomes" id="UP000317977">
    <property type="component" value="Unassembled WGS sequence"/>
</dbReference>
<evidence type="ECO:0008006" key="3">
    <source>
        <dbReference type="Google" id="ProtNLM"/>
    </source>
</evidence>
<comment type="caution">
    <text evidence="1">The sequence shown here is derived from an EMBL/GenBank/DDBJ whole genome shotgun (WGS) entry which is preliminary data.</text>
</comment>